<name>A0ABU9YW45_9RHOO</name>
<evidence type="ECO:0000313" key="4">
    <source>
        <dbReference type="Proteomes" id="UP001410394"/>
    </source>
</evidence>
<keyword evidence="1" id="KW-0175">Coiled coil</keyword>
<protein>
    <submittedName>
        <fullName evidence="3">Uncharacterized protein</fullName>
    </submittedName>
</protein>
<dbReference type="Proteomes" id="UP001410394">
    <property type="component" value="Unassembled WGS sequence"/>
</dbReference>
<dbReference type="RefSeq" id="WP_345918690.1">
    <property type="nucleotide sequence ID" value="NZ_JBDIVE010000002.1"/>
</dbReference>
<evidence type="ECO:0000256" key="2">
    <source>
        <dbReference type="SAM" id="MobiDB-lite"/>
    </source>
</evidence>
<reference evidence="3 4" key="1">
    <citation type="journal article" date="2018" name="Int. J. Syst. Evol. Microbiol.">
        <title>Uliginosibacterium sediminicola sp. nov., isolated from freshwater sediment.</title>
        <authorList>
            <person name="Hwang W.M."/>
            <person name="Kim S.M."/>
            <person name="Kang K."/>
            <person name="Ahn T.Y."/>
        </authorList>
    </citation>
    <scope>NUCLEOTIDE SEQUENCE [LARGE SCALE GENOMIC DNA]</scope>
    <source>
        <strain evidence="3 4">M1-21</strain>
    </source>
</reference>
<evidence type="ECO:0000313" key="3">
    <source>
        <dbReference type="EMBL" id="MEN3067927.1"/>
    </source>
</evidence>
<dbReference type="EMBL" id="JBDIVE010000002">
    <property type="protein sequence ID" value="MEN3067927.1"/>
    <property type="molecule type" value="Genomic_DNA"/>
</dbReference>
<sequence length="361" mass="39439">MTAIEILDADTTEAVETKDVTDKSEVSLLLEKKSFFADPQAAKAAVAALEAEVVKLKEKGIDCSIAEVDKDSRLRRRQLISLCSRGDEHRKDMNAPHQRVIDANNKLWKEIEPRIRALVPVFDNPIKAEEKRKEAELQRKAEEERQRVATLKAKVAAITNKPVALITASAETLAAEIDALEHLEITAEDFQEFAGDAMVEREGVLATLRVLHTNKVASEAAARQAEEQRIARERAEAEAAEQAKKQAEELAALKQQLEQANAAKAKAEQLAAALTGTSAVEDHYHSRAAESHSKPKSPPPAPVAVTQEQQPAAPEVVETETQAIQPHPPASEIIGVLSAHYHVSADIVIEWLCAIDLSEGL</sequence>
<comment type="caution">
    <text evidence="3">The sequence shown here is derived from an EMBL/GenBank/DDBJ whole genome shotgun (WGS) entry which is preliminary data.</text>
</comment>
<evidence type="ECO:0000256" key="1">
    <source>
        <dbReference type="SAM" id="Coils"/>
    </source>
</evidence>
<organism evidence="3 4">
    <name type="scientific">Uliginosibacterium sediminicola</name>
    <dbReference type="NCBI Taxonomy" id="2024550"/>
    <lineage>
        <taxon>Bacteria</taxon>
        <taxon>Pseudomonadati</taxon>
        <taxon>Pseudomonadota</taxon>
        <taxon>Betaproteobacteria</taxon>
        <taxon>Rhodocyclales</taxon>
        <taxon>Zoogloeaceae</taxon>
        <taxon>Uliginosibacterium</taxon>
    </lineage>
</organism>
<feature type="compositionally biased region" description="Basic and acidic residues" evidence="2">
    <location>
        <begin position="284"/>
        <end position="293"/>
    </location>
</feature>
<accession>A0ABU9YW45</accession>
<feature type="region of interest" description="Disordered" evidence="2">
    <location>
        <begin position="284"/>
        <end position="320"/>
    </location>
</feature>
<feature type="coiled-coil region" evidence="1">
    <location>
        <begin position="126"/>
        <end position="161"/>
    </location>
</feature>
<proteinExistence type="predicted"/>
<gene>
    <name evidence="3" type="ORF">ABDB84_05495</name>
</gene>
<keyword evidence="4" id="KW-1185">Reference proteome</keyword>
<feature type="coiled-coil region" evidence="1">
    <location>
        <begin position="218"/>
        <end position="277"/>
    </location>
</feature>